<dbReference type="Proteomes" id="UP001159427">
    <property type="component" value="Unassembled WGS sequence"/>
</dbReference>
<keyword evidence="5" id="KW-1185">Reference proteome</keyword>
<dbReference type="SMART" id="SM00134">
    <property type="entry name" value="LU"/>
    <property type="match status" value="2"/>
</dbReference>
<dbReference type="InterPro" id="IPR016054">
    <property type="entry name" value="LY6_UPA_recep-like"/>
</dbReference>
<dbReference type="InterPro" id="IPR045860">
    <property type="entry name" value="Snake_toxin-like_sf"/>
</dbReference>
<dbReference type="Pfam" id="PF00021">
    <property type="entry name" value="UPAR_LY6"/>
    <property type="match status" value="2"/>
</dbReference>
<accession>A0ABN8QS52</accession>
<keyword evidence="2" id="KW-1015">Disulfide bond</keyword>
<reference evidence="4 5" key="1">
    <citation type="submission" date="2022-05" db="EMBL/GenBank/DDBJ databases">
        <authorList>
            <consortium name="Genoscope - CEA"/>
            <person name="William W."/>
        </authorList>
    </citation>
    <scope>NUCLEOTIDE SEQUENCE [LARGE SCALE GENOMIC DNA]</scope>
</reference>
<evidence type="ECO:0000313" key="5">
    <source>
        <dbReference type="Proteomes" id="UP001159427"/>
    </source>
</evidence>
<evidence type="ECO:0000313" key="4">
    <source>
        <dbReference type="EMBL" id="CAH3167862.1"/>
    </source>
</evidence>
<keyword evidence="1" id="KW-0732">Signal</keyword>
<gene>
    <name evidence="4" type="ORF">PEVE_00006291</name>
</gene>
<dbReference type="CDD" id="cd00117">
    <property type="entry name" value="TFP"/>
    <property type="match status" value="1"/>
</dbReference>
<comment type="caution">
    <text evidence="4">The sequence shown here is derived from an EMBL/GenBank/DDBJ whole genome shotgun (WGS) entry which is preliminary data.</text>
</comment>
<proteinExistence type="predicted"/>
<sequence length="209" mass="22592">GIKCYQCTSTKSWDDCVPGKNTTCPPESNTCAKLDIELEEQGQATKKFQKACVVKSKCNEAGCKLAGLFGVKVTKCDVNCCHSDLCNGVKVPMASSFLFCYQCKSLKSWDACVPGNDTLCPDHDPSQNNCLKVKIEGEKDGKNMNYFAKSCVEKDSCNLGGCKAAAQLLGMKFKDCVVNCCDTDLCNGAKVTMVSSFLFLACALVANFR</sequence>
<feature type="domain" description="UPAR/Ly6" evidence="3">
    <location>
        <begin position="2"/>
        <end position="94"/>
    </location>
</feature>
<organism evidence="4 5">
    <name type="scientific">Porites evermanni</name>
    <dbReference type="NCBI Taxonomy" id="104178"/>
    <lineage>
        <taxon>Eukaryota</taxon>
        <taxon>Metazoa</taxon>
        <taxon>Cnidaria</taxon>
        <taxon>Anthozoa</taxon>
        <taxon>Hexacorallia</taxon>
        <taxon>Scleractinia</taxon>
        <taxon>Fungiina</taxon>
        <taxon>Poritidae</taxon>
        <taxon>Porites</taxon>
    </lineage>
</organism>
<dbReference type="SUPFAM" id="SSF57302">
    <property type="entry name" value="Snake toxin-like"/>
    <property type="match status" value="2"/>
</dbReference>
<evidence type="ECO:0000256" key="2">
    <source>
        <dbReference type="ARBA" id="ARBA00023157"/>
    </source>
</evidence>
<feature type="non-terminal residue" evidence="4">
    <location>
        <position position="1"/>
    </location>
</feature>
<dbReference type="Gene3D" id="2.10.60.10">
    <property type="entry name" value="CD59"/>
    <property type="match status" value="2"/>
</dbReference>
<name>A0ABN8QS52_9CNID</name>
<protein>
    <recommendedName>
        <fullName evidence="3">UPAR/Ly6 domain-containing protein</fullName>
    </recommendedName>
</protein>
<evidence type="ECO:0000259" key="3">
    <source>
        <dbReference type="SMART" id="SM00134"/>
    </source>
</evidence>
<feature type="domain" description="UPAR/Ly6" evidence="3">
    <location>
        <begin position="98"/>
        <end position="194"/>
    </location>
</feature>
<dbReference type="PANTHER" id="PTHR10036">
    <property type="entry name" value="CD59 GLYCOPROTEIN"/>
    <property type="match status" value="1"/>
</dbReference>
<dbReference type="EMBL" id="CALNXI010001402">
    <property type="protein sequence ID" value="CAH3167862.1"/>
    <property type="molecule type" value="Genomic_DNA"/>
</dbReference>
<evidence type="ECO:0000256" key="1">
    <source>
        <dbReference type="ARBA" id="ARBA00022729"/>
    </source>
</evidence>